<gene>
    <name evidence="19" type="ORF">PAUR_a2357</name>
</gene>
<evidence type="ECO:0000256" key="10">
    <source>
        <dbReference type="ARBA" id="ARBA00023077"/>
    </source>
</evidence>
<dbReference type="CDD" id="cd01347">
    <property type="entry name" value="ligand_gated_channel"/>
    <property type="match status" value="1"/>
</dbReference>
<evidence type="ECO:0000256" key="1">
    <source>
        <dbReference type="ARBA" id="ARBA00004571"/>
    </source>
</evidence>
<evidence type="ECO:0000256" key="13">
    <source>
        <dbReference type="ARBA" id="ARBA00023237"/>
    </source>
</evidence>
<dbReference type="InterPro" id="IPR010917">
    <property type="entry name" value="TonB_rcpt_CS"/>
</dbReference>
<sequence>MKRSLIAASTLVGLISSDSLASQEIEKVEVIGTRAPLYSTRDINASALGSKDAQLLPISIQSFSEALIANQRAKTLGEILANDASVQNTSIGTVFDFVSLRGFQLDWTNGLRRDGLALAPYQDVPLENIQRIDVIKGPSSLVSGFNNPGGTINYVTKRPTQARFFDVTVELKNRASKFLHLDFGGPLSNNKDMGYRFNAAFEKNGDFTGGDDLKRTFVSAAFDWQLSDQLFVRLDSDFQDKKMVSQPLIGLSTDPSSGKTILPPYVDTSETLLGQPWALYETQTLNSALRADFWFNDQWQWVNQVAYSSNDRFTIFPDIYSVNQAGDVLSSAIHVTPDEEYQTVSAHTFVKGEFQTQGIEHELVIGLSAREYQSKDGRWFELTNPVGNIFNPTYTEKPNYPDYPDANVTDTSESSFFITNTLHFNDVFYTTLGLRHIQYDKTQRAPNSARVTLDDRSFNTPMLGINYNPSDTLAFYLSYSEGAGEGAVAVIGSGAINEGESLGPQESEQIEAGIKYQHAGINYTAALFQVEKMLEYHNRNTNYFVQDGVQSHQGLELNLSGEINAYLSTVTSVTFMNPTLDELGGDNTINGNRPANVPKFQANTFVDYTIPSYQSLSINAGIFHVGEREQNVSNTLTLPAYTRVDLGLKYQLSALNATVRLRVENVFDKQYWLSGGAKGIDWGVSPGRGRLISASTTFSF</sequence>
<keyword evidence="6 14" id="KW-0812">Transmembrane</keyword>
<keyword evidence="3 14" id="KW-0813">Transport</keyword>
<evidence type="ECO:0000256" key="11">
    <source>
        <dbReference type="ARBA" id="ARBA00023136"/>
    </source>
</evidence>
<keyword evidence="10 16" id="KW-0798">TonB box</keyword>
<dbReference type="Pfam" id="PF07715">
    <property type="entry name" value="Plug"/>
    <property type="match status" value="1"/>
</dbReference>
<organism evidence="19 20">
    <name type="scientific">Pseudoalteromonas aurantia 208</name>
    <dbReference type="NCBI Taxonomy" id="1314867"/>
    <lineage>
        <taxon>Bacteria</taxon>
        <taxon>Pseudomonadati</taxon>
        <taxon>Pseudomonadota</taxon>
        <taxon>Gammaproteobacteria</taxon>
        <taxon>Alteromonadales</taxon>
        <taxon>Pseudoalteromonadaceae</taxon>
        <taxon>Pseudoalteromonas</taxon>
    </lineage>
</organism>
<evidence type="ECO:0000256" key="3">
    <source>
        <dbReference type="ARBA" id="ARBA00022448"/>
    </source>
</evidence>
<evidence type="ECO:0000256" key="8">
    <source>
        <dbReference type="ARBA" id="ARBA00023004"/>
    </source>
</evidence>
<dbReference type="RefSeq" id="WP_192507934.1">
    <property type="nucleotide sequence ID" value="NZ_AQGV01000012.1"/>
</dbReference>
<evidence type="ECO:0000256" key="12">
    <source>
        <dbReference type="ARBA" id="ARBA00023170"/>
    </source>
</evidence>
<dbReference type="NCBIfam" id="TIGR01783">
    <property type="entry name" value="TonB-siderophor"/>
    <property type="match status" value="1"/>
</dbReference>
<protein>
    <submittedName>
        <fullName evidence="19">Iron complex outermembrane recepter protein</fullName>
    </submittedName>
</protein>
<comment type="subcellular location">
    <subcellularLocation>
        <location evidence="1 14">Cell outer membrane</location>
        <topology evidence="1 14">Multi-pass membrane protein</topology>
    </subcellularLocation>
</comment>
<dbReference type="EMBL" id="AQGV01000012">
    <property type="protein sequence ID" value="MBE0368693.1"/>
    <property type="molecule type" value="Genomic_DNA"/>
</dbReference>
<dbReference type="PROSITE" id="PS52016">
    <property type="entry name" value="TONB_DEPENDENT_REC_3"/>
    <property type="match status" value="1"/>
</dbReference>
<dbReference type="Gene3D" id="2.40.170.20">
    <property type="entry name" value="TonB-dependent receptor, beta-barrel domain"/>
    <property type="match status" value="1"/>
</dbReference>
<dbReference type="Gene3D" id="2.170.130.10">
    <property type="entry name" value="TonB-dependent receptor, plug domain"/>
    <property type="match status" value="1"/>
</dbReference>
<evidence type="ECO:0000313" key="19">
    <source>
        <dbReference type="EMBL" id="MBE0368693.1"/>
    </source>
</evidence>
<dbReference type="Proteomes" id="UP000615755">
    <property type="component" value="Unassembled WGS sequence"/>
</dbReference>
<keyword evidence="8" id="KW-0408">Iron</keyword>
<evidence type="ECO:0000256" key="2">
    <source>
        <dbReference type="ARBA" id="ARBA00009810"/>
    </source>
</evidence>
<dbReference type="InterPro" id="IPR036942">
    <property type="entry name" value="Beta-barrel_TonB_sf"/>
</dbReference>
<evidence type="ECO:0000256" key="5">
    <source>
        <dbReference type="ARBA" id="ARBA00022496"/>
    </source>
</evidence>
<dbReference type="InterPro" id="IPR039426">
    <property type="entry name" value="TonB-dep_rcpt-like"/>
</dbReference>
<dbReference type="InterPro" id="IPR000531">
    <property type="entry name" value="Beta-barrel_TonB"/>
</dbReference>
<dbReference type="InterPro" id="IPR037066">
    <property type="entry name" value="Plug_dom_sf"/>
</dbReference>
<proteinExistence type="inferred from homology"/>
<evidence type="ECO:0000259" key="18">
    <source>
        <dbReference type="Pfam" id="PF07715"/>
    </source>
</evidence>
<feature type="short sequence motif" description="TonB C-terminal box" evidence="15">
    <location>
        <begin position="683"/>
        <end position="700"/>
    </location>
</feature>
<dbReference type="InterPro" id="IPR012910">
    <property type="entry name" value="Plug_dom"/>
</dbReference>
<reference evidence="19 20" key="1">
    <citation type="submission" date="2015-03" db="EMBL/GenBank/DDBJ databases">
        <title>Genome sequence of Pseudoalteromonas aurantia.</title>
        <authorList>
            <person name="Xie B.-B."/>
            <person name="Rong J.-C."/>
            <person name="Qin Q.-L."/>
            <person name="Zhang Y.-Z."/>
        </authorList>
    </citation>
    <scope>NUCLEOTIDE SEQUENCE [LARGE SCALE GENOMIC DNA]</scope>
    <source>
        <strain evidence="19 20">208</strain>
    </source>
</reference>
<keyword evidence="9" id="KW-0406">Ion transport</keyword>
<dbReference type="PANTHER" id="PTHR32552">
    <property type="entry name" value="FERRICHROME IRON RECEPTOR-RELATED"/>
    <property type="match status" value="1"/>
</dbReference>
<keyword evidence="13 14" id="KW-0998">Cell outer membrane</keyword>
<evidence type="ECO:0000313" key="20">
    <source>
        <dbReference type="Proteomes" id="UP000615755"/>
    </source>
</evidence>
<feature type="domain" description="TonB-dependent receptor-like beta-barrel" evidence="17">
    <location>
        <begin position="252"/>
        <end position="666"/>
    </location>
</feature>
<evidence type="ECO:0000256" key="14">
    <source>
        <dbReference type="PROSITE-ProRule" id="PRU01360"/>
    </source>
</evidence>
<dbReference type="Pfam" id="PF00593">
    <property type="entry name" value="TonB_dep_Rec_b-barrel"/>
    <property type="match status" value="1"/>
</dbReference>
<evidence type="ECO:0000256" key="15">
    <source>
        <dbReference type="PROSITE-ProRule" id="PRU10144"/>
    </source>
</evidence>
<keyword evidence="11 14" id="KW-0472">Membrane</keyword>
<keyword evidence="12" id="KW-0675">Receptor</keyword>
<evidence type="ECO:0000256" key="7">
    <source>
        <dbReference type="ARBA" id="ARBA00022729"/>
    </source>
</evidence>
<evidence type="ECO:0000259" key="17">
    <source>
        <dbReference type="Pfam" id="PF00593"/>
    </source>
</evidence>
<comment type="caution">
    <text evidence="19">The sequence shown here is derived from an EMBL/GenBank/DDBJ whole genome shotgun (WGS) entry which is preliminary data.</text>
</comment>
<evidence type="ECO:0000256" key="6">
    <source>
        <dbReference type="ARBA" id="ARBA00022692"/>
    </source>
</evidence>
<keyword evidence="20" id="KW-1185">Reference proteome</keyword>
<evidence type="ECO:0000256" key="4">
    <source>
        <dbReference type="ARBA" id="ARBA00022452"/>
    </source>
</evidence>
<name>A0ABR9ECI8_9GAMM</name>
<dbReference type="SUPFAM" id="SSF56935">
    <property type="entry name" value="Porins"/>
    <property type="match status" value="1"/>
</dbReference>
<evidence type="ECO:0000256" key="9">
    <source>
        <dbReference type="ARBA" id="ARBA00023065"/>
    </source>
</evidence>
<dbReference type="PROSITE" id="PS01156">
    <property type="entry name" value="TONB_DEPENDENT_REC_2"/>
    <property type="match status" value="1"/>
</dbReference>
<evidence type="ECO:0000256" key="16">
    <source>
        <dbReference type="RuleBase" id="RU003357"/>
    </source>
</evidence>
<comment type="similarity">
    <text evidence="2 14 16">Belongs to the TonB-dependent receptor family.</text>
</comment>
<keyword evidence="4 14" id="KW-1134">Transmembrane beta strand</keyword>
<feature type="domain" description="TonB-dependent receptor plug" evidence="18">
    <location>
        <begin position="56"/>
        <end position="151"/>
    </location>
</feature>
<dbReference type="PANTHER" id="PTHR32552:SF82">
    <property type="entry name" value="FCUA PROTEIN"/>
    <property type="match status" value="1"/>
</dbReference>
<keyword evidence="5" id="KW-0410">Iron transport</keyword>
<dbReference type="InterPro" id="IPR010105">
    <property type="entry name" value="TonB_sidphr_rcpt"/>
</dbReference>
<keyword evidence="7" id="KW-0732">Signal</keyword>
<accession>A0ABR9ECI8</accession>